<evidence type="ECO:0000313" key="3">
    <source>
        <dbReference type="Proteomes" id="UP000800038"/>
    </source>
</evidence>
<evidence type="ECO:0000256" key="1">
    <source>
        <dbReference type="SAM" id="MobiDB-lite"/>
    </source>
</evidence>
<proteinExistence type="predicted"/>
<organism evidence="2 3">
    <name type="scientific">Clathrospora elynae</name>
    <dbReference type="NCBI Taxonomy" id="706981"/>
    <lineage>
        <taxon>Eukaryota</taxon>
        <taxon>Fungi</taxon>
        <taxon>Dikarya</taxon>
        <taxon>Ascomycota</taxon>
        <taxon>Pezizomycotina</taxon>
        <taxon>Dothideomycetes</taxon>
        <taxon>Pleosporomycetidae</taxon>
        <taxon>Pleosporales</taxon>
        <taxon>Diademaceae</taxon>
        <taxon>Clathrospora</taxon>
    </lineage>
</organism>
<gene>
    <name evidence="2" type="ORF">EJ02DRAFT_457972</name>
</gene>
<protein>
    <submittedName>
        <fullName evidence="2">Uncharacterized protein</fullName>
    </submittedName>
</protein>
<keyword evidence="3" id="KW-1185">Reference proteome</keyword>
<accession>A0A6A5SCE1</accession>
<dbReference type="Proteomes" id="UP000800038">
    <property type="component" value="Unassembled WGS sequence"/>
</dbReference>
<name>A0A6A5SCE1_9PLEO</name>
<evidence type="ECO:0000313" key="2">
    <source>
        <dbReference type="EMBL" id="KAF1938281.1"/>
    </source>
</evidence>
<sequence length="53" mass="5839">MQNNLVAESLHAVEREGASKGEGGGAQNARREGRRKGGWLHKMKYIAHGAMYE</sequence>
<reference evidence="2" key="1">
    <citation type="journal article" date="2020" name="Stud. Mycol.">
        <title>101 Dothideomycetes genomes: a test case for predicting lifestyles and emergence of pathogens.</title>
        <authorList>
            <person name="Haridas S."/>
            <person name="Albert R."/>
            <person name="Binder M."/>
            <person name="Bloem J."/>
            <person name="Labutti K."/>
            <person name="Salamov A."/>
            <person name="Andreopoulos B."/>
            <person name="Baker S."/>
            <person name="Barry K."/>
            <person name="Bills G."/>
            <person name="Bluhm B."/>
            <person name="Cannon C."/>
            <person name="Castanera R."/>
            <person name="Culley D."/>
            <person name="Daum C."/>
            <person name="Ezra D."/>
            <person name="Gonzalez J."/>
            <person name="Henrissat B."/>
            <person name="Kuo A."/>
            <person name="Liang C."/>
            <person name="Lipzen A."/>
            <person name="Lutzoni F."/>
            <person name="Magnuson J."/>
            <person name="Mondo S."/>
            <person name="Nolan M."/>
            <person name="Ohm R."/>
            <person name="Pangilinan J."/>
            <person name="Park H.-J."/>
            <person name="Ramirez L."/>
            <person name="Alfaro M."/>
            <person name="Sun H."/>
            <person name="Tritt A."/>
            <person name="Yoshinaga Y."/>
            <person name="Zwiers L.-H."/>
            <person name="Turgeon B."/>
            <person name="Goodwin S."/>
            <person name="Spatafora J."/>
            <person name="Crous P."/>
            <person name="Grigoriev I."/>
        </authorList>
    </citation>
    <scope>NUCLEOTIDE SEQUENCE</scope>
    <source>
        <strain evidence="2">CBS 161.51</strain>
    </source>
</reference>
<dbReference type="AlphaFoldDB" id="A0A6A5SCE1"/>
<feature type="region of interest" description="Disordered" evidence="1">
    <location>
        <begin position="1"/>
        <end position="36"/>
    </location>
</feature>
<dbReference type="EMBL" id="ML976109">
    <property type="protein sequence ID" value="KAF1938281.1"/>
    <property type="molecule type" value="Genomic_DNA"/>
</dbReference>